<feature type="signal peptide" evidence="3">
    <location>
        <begin position="1"/>
        <end position="21"/>
    </location>
</feature>
<feature type="chain" id="PRO_5041276519" evidence="3">
    <location>
        <begin position="22"/>
        <end position="537"/>
    </location>
</feature>
<dbReference type="InterPro" id="IPR051601">
    <property type="entry name" value="Serine_prot/Carboxylest_S33"/>
</dbReference>
<proteinExistence type="inferred from homology"/>
<dbReference type="Gene3D" id="3.40.50.1820">
    <property type="entry name" value="alpha/beta hydrolase"/>
    <property type="match status" value="1"/>
</dbReference>
<protein>
    <submittedName>
        <fullName evidence="6">TAP-like protein-domain-containing protein</fullName>
    </submittedName>
</protein>
<organism evidence="6 7">
    <name type="scientific">Cercophora newfieldiana</name>
    <dbReference type="NCBI Taxonomy" id="92897"/>
    <lineage>
        <taxon>Eukaryota</taxon>
        <taxon>Fungi</taxon>
        <taxon>Dikarya</taxon>
        <taxon>Ascomycota</taxon>
        <taxon>Pezizomycotina</taxon>
        <taxon>Sordariomycetes</taxon>
        <taxon>Sordariomycetidae</taxon>
        <taxon>Sordariales</taxon>
        <taxon>Lasiosphaeriaceae</taxon>
        <taxon>Cercophora</taxon>
    </lineage>
</organism>
<dbReference type="Pfam" id="PF08386">
    <property type="entry name" value="Abhydrolase_4"/>
    <property type="match status" value="1"/>
</dbReference>
<evidence type="ECO:0000259" key="4">
    <source>
        <dbReference type="Pfam" id="PF00561"/>
    </source>
</evidence>
<dbReference type="InterPro" id="IPR029058">
    <property type="entry name" value="AB_hydrolase_fold"/>
</dbReference>
<dbReference type="PANTHER" id="PTHR43248">
    <property type="entry name" value="2-SUCCINYL-6-HYDROXY-2,4-CYCLOHEXADIENE-1-CARBOXYLATE SYNTHASE"/>
    <property type="match status" value="1"/>
</dbReference>
<dbReference type="InterPro" id="IPR000073">
    <property type="entry name" value="AB_hydrolase_1"/>
</dbReference>
<dbReference type="Proteomes" id="UP001174936">
    <property type="component" value="Unassembled WGS sequence"/>
</dbReference>
<dbReference type="EMBL" id="JAULSV010000007">
    <property type="protein sequence ID" value="KAK0639542.1"/>
    <property type="molecule type" value="Genomic_DNA"/>
</dbReference>
<evidence type="ECO:0000256" key="3">
    <source>
        <dbReference type="SAM" id="SignalP"/>
    </source>
</evidence>
<feature type="domain" description="Peptidase S33 tripeptidyl aminopeptidase-like C-terminal" evidence="5">
    <location>
        <begin position="399"/>
        <end position="499"/>
    </location>
</feature>
<dbReference type="InterPro" id="IPR013595">
    <property type="entry name" value="Pept_S33_TAP-like_C"/>
</dbReference>
<keyword evidence="2" id="KW-0378">Hydrolase</keyword>
<evidence type="ECO:0000313" key="7">
    <source>
        <dbReference type="Proteomes" id="UP001174936"/>
    </source>
</evidence>
<dbReference type="SUPFAM" id="SSF53474">
    <property type="entry name" value="alpha/beta-Hydrolases"/>
    <property type="match status" value="1"/>
</dbReference>
<comment type="similarity">
    <text evidence="1">Belongs to the peptidase S33 family.</text>
</comment>
<name>A0AA39XSQ5_9PEZI</name>
<reference evidence="6" key="1">
    <citation type="submission" date="2023-06" db="EMBL/GenBank/DDBJ databases">
        <title>Genome-scale phylogeny and comparative genomics of the fungal order Sordariales.</title>
        <authorList>
            <consortium name="Lawrence Berkeley National Laboratory"/>
            <person name="Hensen N."/>
            <person name="Bonometti L."/>
            <person name="Westerberg I."/>
            <person name="Brannstrom I.O."/>
            <person name="Guillou S."/>
            <person name="Cros-Aarteil S."/>
            <person name="Calhoun S."/>
            <person name="Haridas S."/>
            <person name="Kuo A."/>
            <person name="Mondo S."/>
            <person name="Pangilinan J."/>
            <person name="Riley R."/>
            <person name="Labutti K."/>
            <person name="Andreopoulos B."/>
            <person name="Lipzen A."/>
            <person name="Chen C."/>
            <person name="Yanf M."/>
            <person name="Daum C."/>
            <person name="Ng V."/>
            <person name="Clum A."/>
            <person name="Steindorff A."/>
            <person name="Ohm R."/>
            <person name="Martin F."/>
            <person name="Silar P."/>
            <person name="Natvig D."/>
            <person name="Lalanne C."/>
            <person name="Gautier V."/>
            <person name="Ament-Velasquez S.L."/>
            <person name="Kruys A."/>
            <person name="Hutchinson M.I."/>
            <person name="Powell A.J."/>
            <person name="Barry K."/>
            <person name="Miller A.N."/>
            <person name="Grigoriev I.V."/>
            <person name="Debuchy R."/>
            <person name="Gladieux P."/>
            <person name="Thoren M.H."/>
            <person name="Johannesson H."/>
        </authorList>
    </citation>
    <scope>NUCLEOTIDE SEQUENCE</scope>
    <source>
        <strain evidence="6">SMH2532-1</strain>
    </source>
</reference>
<evidence type="ECO:0000256" key="2">
    <source>
        <dbReference type="ARBA" id="ARBA00022801"/>
    </source>
</evidence>
<gene>
    <name evidence="6" type="ORF">B0T16DRAFT_383239</name>
</gene>
<evidence type="ECO:0000259" key="5">
    <source>
        <dbReference type="Pfam" id="PF08386"/>
    </source>
</evidence>
<evidence type="ECO:0000313" key="6">
    <source>
        <dbReference type="EMBL" id="KAK0639542.1"/>
    </source>
</evidence>
<dbReference type="AlphaFoldDB" id="A0AA39XSQ5"/>
<keyword evidence="3" id="KW-0732">Signal</keyword>
<comment type="caution">
    <text evidence="6">The sequence shown here is derived from an EMBL/GenBank/DDBJ whole genome shotgun (WGS) entry which is preliminary data.</text>
</comment>
<accession>A0AA39XSQ5</accession>
<dbReference type="Pfam" id="PF00561">
    <property type="entry name" value="Abhydrolase_1"/>
    <property type="match status" value="1"/>
</dbReference>
<sequence>MVSTKVSLRVFLSGLPILASARITSRSAIEWGPCEEGEFNTTLPVQCGTVAVPLDYTDPDSKTFDLELVKIPALIQPSRGSIQLNFGGPGFSARGGAVATGSLLQAGGTYDLVAFDPRGTGKTIPTICTDDPLYIGQILGETRASNESDTSLQRLWARGQVDAHICQHLGRGNETAEFIGTAFVARDLISVVDALGEDGLLRYWGFSYGTTLGATVGAMFPDRIDKMILDGVQNPHEYYHAHVDFEGWADSDKVFSYFFTSCIEAGPTKCALAALNKTASELEQDTWDFFDKVREAPIPVGSAILDLLVVKGIVVEQLKDTFLWPTTSQLLAVLLYGSDMEAQAVLDPLLNRAGISPLAGFNFTQALWGIHCGDRIPRLGSFEEAIPEFAKLAETSRLMSDVAASITSHCAQWPWHAKEAYPGDFKVKTKNPILFAGNTRDAHTPIRSAYNVSSGFEGSGILEVNGTGHCALSAPSECSFAVIAAYWGNGTLPSTGSVCEAAGPFDGYTWADVFEAGTATNKTERIERRTAYRWWSS</sequence>
<dbReference type="PANTHER" id="PTHR43248:SF25">
    <property type="entry name" value="AB HYDROLASE-1 DOMAIN-CONTAINING PROTEIN-RELATED"/>
    <property type="match status" value="1"/>
</dbReference>
<keyword evidence="7" id="KW-1185">Reference proteome</keyword>
<feature type="domain" description="AB hydrolase-1" evidence="4">
    <location>
        <begin position="109"/>
        <end position="244"/>
    </location>
</feature>
<evidence type="ECO:0000256" key="1">
    <source>
        <dbReference type="ARBA" id="ARBA00010088"/>
    </source>
</evidence>
<dbReference type="GO" id="GO:0016787">
    <property type="term" value="F:hydrolase activity"/>
    <property type="evidence" value="ECO:0007669"/>
    <property type="project" value="UniProtKB-KW"/>
</dbReference>